<gene>
    <name evidence="1" type="ORF">R53137_KAKDMLNK_00248</name>
</gene>
<dbReference type="SUPFAM" id="SSF103084">
    <property type="entry name" value="Holliday junction resolvase RusA"/>
    <property type="match status" value="1"/>
</dbReference>
<proteinExistence type="predicted"/>
<protein>
    <submittedName>
        <fullName evidence="1">Holliday junction resolvase RusA (Prophage-encoded endonuclease) (RusA)</fullName>
    </submittedName>
</protein>
<keyword evidence="2" id="KW-1185">Reference proteome</keyword>
<dbReference type="EMBL" id="CAUZLT010000001">
    <property type="protein sequence ID" value="CAK1228767.1"/>
    <property type="molecule type" value="Genomic_DNA"/>
</dbReference>
<comment type="caution">
    <text evidence="1">The sequence shown here is derived from an EMBL/GenBank/DDBJ whole genome shotgun (WGS) entry which is preliminary data.</text>
</comment>
<dbReference type="InterPro" id="IPR036614">
    <property type="entry name" value="RusA-like_sf"/>
</dbReference>
<reference evidence="1 2" key="1">
    <citation type="submission" date="2023-10" db="EMBL/GenBank/DDBJ databases">
        <authorList>
            <person name="Botero Cardona J."/>
        </authorList>
    </citation>
    <scope>NUCLEOTIDE SEQUENCE [LARGE SCALE GENOMIC DNA]</scope>
    <source>
        <strain evidence="1 2">R-53137</strain>
    </source>
</reference>
<dbReference type="Proteomes" id="UP001314262">
    <property type="component" value="Unassembled WGS sequence"/>
</dbReference>
<dbReference type="GO" id="GO:0004519">
    <property type="term" value="F:endonuclease activity"/>
    <property type="evidence" value="ECO:0007669"/>
    <property type="project" value="UniProtKB-KW"/>
</dbReference>
<dbReference type="Gene3D" id="3.30.1330.70">
    <property type="entry name" value="Holliday junction resolvase RusA"/>
    <property type="match status" value="1"/>
</dbReference>
<keyword evidence="1" id="KW-0378">Hydrolase</keyword>
<evidence type="ECO:0000313" key="2">
    <source>
        <dbReference type="Proteomes" id="UP001314262"/>
    </source>
</evidence>
<sequence length="127" mass="15233">MIEFDLNVLKSYTLNKYIQAERQNRYIGSKMKKQATNYCQLVVQQAMVDGVRFEWPCKLEIKWYLPDQRIDPDNWSFTKKFIFDGMQKANISSEMFLPNDSYKFVKGYDETFEVDKLHPRVEIRAIK</sequence>
<keyword evidence="1" id="KW-0540">Nuclease</keyword>
<name>A0ABN9YQ42_9LACO</name>
<evidence type="ECO:0000313" key="1">
    <source>
        <dbReference type="EMBL" id="CAK1228767.1"/>
    </source>
</evidence>
<organism evidence="1 2">
    <name type="scientific">Fructobacillus tropaeoli</name>
    <dbReference type="NCBI Taxonomy" id="709323"/>
    <lineage>
        <taxon>Bacteria</taxon>
        <taxon>Bacillati</taxon>
        <taxon>Bacillota</taxon>
        <taxon>Bacilli</taxon>
        <taxon>Lactobacillales</taxon>
        <taxon>Lactobacillaceae</taxon>
        <taxon>Fructobacillus</taxon>
    </lineage>
</organism>
<keyword evidence="1" id="KW-0255">Endonuclease</keyword>
<accession>A0ABN9YQ42</accession>
<dbReference type="RefSeq" id="WP_338348895.1">
    <property type="nucleotide sequence ID" value="NZ_CAUZLT010000001.1"/>
</dbReference>